<dbReference type="Proteomes" id="UP000218327">
    <property type="component" value="Unassembled WGS sequence"/>
</dbReference>
<evidence type="ECO:0000313" key="3">
    <source>
        <dbReference type="Proteomes" id="UP000218327"/>
    </source>
</evidence>
<feature type="signal peptide" evidence="1">
    <location>
        <begin position="1"/>
        <end position="29"/>
    </location>
</feature>
<protein>
    <submittedName>
        <fullName evidence="2">Uncharacterized protein</fullName>
    </submittedName>
</protein>
<evidence type="ECO:0000313" key="2">
    <source>
        <dbReference type="EMBL" id="PCJ23302.1"/>
    </source>
</evidence>
<organism evidence="2 3">
    <name type="scientific">SAR86 cluster bacterium</name>
    <dbReference type="NCBI Taxonomy" id="2030880"/>
    <lineage>
        <taxon>Bacteria</taxon>
        <taxon>Pseudomonadati</taxon>
        <taxon>Pseudomonadota</taxon>
        <taxon>Gammaproteobacteria</taxon>
        <taxon>SAR86 cluster</taxon>
    </lineage>
</organism>
<gene>
    <name evidence="2" type="ORF">COA96_12075</name>
</gene>
<name>A0A2A5AVN1_9GAMM</name>
<dbReference type="AlphaFoldDB" id="A0A2A5AVN1"/>
<reference evidence="3" key="1">
    <citation type="submission" date="2017-08" db="EMBL/GenBank/DDBJ databases">
        <title>A dynamic microbial community with high functional redundancy inhabits the cold, oxic subseafloor aquifer.</title>
        <authorList>
            <person name="Tully B.J."/>
            <person name="Wheat C.G."/>
            <person name="Glazer B.T."/>
            <person name="Huber J.A."/>
        </authorList>
    </citation>
    <scope>NUCLEOTIDE SEQUENCE [LARGE SCALE GENOMIC DNA]</scope>
</reference>
<evidence type="ECO:0000256" key="1">
    <source>
        <dbReference type="SAM" id="SignalP"/>
    </source>
</evidence>
<accession>A0A2A5AVN1</accession>
<sequence>MPLSKVFKSKVSKITTLLIAVLVSQFAMAQTEMPATVPASFVGTYDLTYSQSSAGASFADNEAVTVVVGSDNTLCVAGLVLSNPILRNGNGHEAIWTDSASSLEYALSSLISGYNEINVASTAGSFFGQLRGSKVSDSTSCDGSSSTPVVTDVMNQVFALAESKVGEYFPSGAITQFFENYVYRFYESTGIYIAFSDGNVFLRGGTFGEAIVDAGTISSVLATLETYQAANPNPGTSADLWNLSISGTVTTFGTQVNFGGISIASVPAPNLDNTSEINQEINSTLAGVATGISSISITVVNNTSSQRTFDVSFTAVANGLNISYNLRYDYTQ</sequence>
<dbReference type="EMBL" id="NVVJ01000041">
    <property type="protein sequence ID" value="PCJ23302.1"/>
    <property type="molecule type" value="Genomic_DNA"/>
</dbReference>
<feature type="chain" id="PRO_5012449983" evidence="1">
    <location>
        <begin position="30"/>
        <end position="332"/>
    </location>
</feature>
<comment type="caution">
    <text evidence="2">The sequence shown here is derived from an EMBL/GenBank/DDBJ whole genome shotgun (WGS) entry which is preliminary data.</text>
</comment>
<keyword evidence="1" id="KW-0732">Signal</keyword>
<proteinExistence type="predicted"/>